<dbReference type="AlphaFoldDB" id="A0A2A6C5L7"/>
<evidence type="ECO:0000313" key="2">
    <source>
        <dbReference type="Proteomes" id="UP000005239"/>
    </source>
</evidence>
<proteinExistence type="predicted"/>
<sequence>MHLEKEIMVCEETNARISTANDSKTSTPSGCTEPVALSPPSYAKLFDELTARFREQRHSREEMRVWFLEALDDATRRRSFAPTNAVANSTAQNAQRRQAGNAHCPIAAAPLLRQFCSNTILARVNALCVSR</sequence>
<keyword evidence="2" id="KW-1185">Reference proteome</keyword>
<accession>A0A8R1YL08</accession>
<reference evidence="2" key="1">
    <citation type="journal article" date="2008" name="Nat. Genet.">
        <title>The Pristionchus pacificus genome provides a unique perspective on nematode lifestyle and parasitism.</title>
        <authorList>
            <person name="Dieterich C."/>
            <person name="Clifton S.W."/>
            <person name="Schuster L.N."/>
            <person name="Chinwalla A."/>
            <person name="Delehaunty K."/>
            <person name="Dinkelacker I."/>
            <person name="Fulton L."/>
            <person name="Fulton R."/>
            <person name="Godfrey J."/>
            <person name="Minx P."/>
            <person name="Mitreva M."/>
            <person name="Roeseler W."/>
            <person name="Tian H."/>
            <person name="Witte H."/>
            <person name="Yang S.P."/>
            <person name="Wilson R.K."/>
            <person name="Sommer R.J."/>
        </authorList>
    </citation>
    <scope>NUCLEOTIDE SEQUENCE [LARGE SCALE GENOMIC DNA]</scope>
    <source>
        <strain evidence="2">PS312</strain>
    </source>
</reference>
<organism evidence="1 2">
    <name type="scientific">Pristionchus pacificus</name>
    <name type="common">Parasitic nematode worm</name>
    <dbReference type="NCBI Taxonomy" id="54126"/>
    <lineage>
        <taxon>Eukaryota</taxon>
        <taxon>Metazoa</taxon>
        <taxon>Ecdysozoa</taxon>
        <taxon>Nematoda</taxon>
        <taxon>Chromadorea</taxon>
        <taxon>Rhabditida</taxon>
        <taxon>Rhabditina</taxon>
        <taxon>Diplogasteromorpha</taxon>
        <taxon>Diplogasteroidea</taxon>
        <taxon>Neodiplogasteridae</taxon>
        <taxon>Pristionchus</taxon>
    </lineage>
</organism>
<accession>A0A2A6C5L7</accession>
<dbReference type="Proteomes" id="UP000005239">
    <property type="component" value="Unassembled WGS sequence"/>
</dbReference>
<name>A0A2A6C5L7_PRIPA</name>
<protein>
    <submittedName>
        <fullName evidence="1">Uncharacterized protein</fullName>
    </submittedName>
</protein>
<dbReference type="EnsemblMetazoa" id="PPA34541.1">
    <property type="protein sequence ID" value="PPA34541.1"/>
    <property type="gene ID" value="WBGene00272910"/>
</dbReference>
<reference evidence="1" key="2">
    <citation type="submission" date="2022-06" db="UniProtKB">
        <authorList>
            <consortium name="EnsemblMetazoa"/>
        </authorList>
    </citation>
    <scope>IDENTIFICATION</scope>
    <source>
        <strain evidence="1">PS312</strain>
    </source>
</reference>
<evidence type="ECO:0000313" key="1">
    <source>
        <dbReference type="EnsemblMetazoa" id="PPA34541.1"/>
    </source>
</evidence>
<gene>
    <name evidence="1" type="primary">WBGene00272910</name>
</gene>